<feature type="compositionally biased region" description="Polar residues" evidence="1">
    <location>
        <begin position="22"/>
        <end position="32"/>
    </location>
</feature>
<feature type="compositionally biased region" description="Polar residues" evidence="1">
    <location>
        <begin position="46"/>
        <end position="66"/>
    </location>
</feature>
<keyword evidence="3" id="KW-1185">Reference proteome</keyword>
<reference evidence="2" key="1">
    <citation type="journal article" date="2023" name="Science">
        <title>Genome structures resolve the early diversification of teleost fishes.</title>
        <authorList>
            <person name="Parey E."/>
            <person name="Louis A."/>
            <person name="Montfort J."/>
            <person name="Bouchez O."/>
            <person name="Roques C."/>
            <person name="Iampietro C."/>
            <person name="Lluch J."/>
            <person name="Castinel A."/>
            <person name="Donnadieu C."/>
            <person name="Desvignes T."/>
            <person name="Floi Bucao C."/>
            <person name="Jouanno E."/>
            <person name="Wen M."/>
            <person name="Mejri S."/>
            <person name="Dirks R."/>
            <person name="Jansen H."/>
            <person name="Henkel C."/>
            <person name="Chen W.J."/>
            <person name="Zahm M."/>
            <person name="Cabau C."/>
            <person name="Klopp C."/>
            <person name="Thompson A.W."/>
            <person name="Robinson-Rechavi M."/>
            <person name="Braasch I."/>
            <person name="Lecointre G."/>
            <person name="Bobe J."/>
            <person name="Postlethwait J.H."/>
            <person name="Berthelot C."/>
            <person name="Roest Crollius H."/>
            <person name="Guiguen Y."/>
        </authorList>
    </citation>
    <scope>NUCLEOTIDE SEQUENCE</scope>
    <source>
        <strain evidence="2">Concon-B</strain>
    </source>
</reference>
<gene>
    <name evidence="2" type="ORF">COCON_G00220110</name>
</gene>
<protein>
    <submittedName>
        <fullName evidence="2">Uncharacterized protein</fullName>
    </submittedName>
</protein>
<sequence>MHEEEEWIPIQTGASKKPGPNSLKSHSGNWMSHPTRAAAEEDVSDSTRPTTDGGTSSVDGDRSSGQATNGHVILYCKFGKAPGSQHFFRSGWWRGLQSRTDYKGEGAAGRVTWIQPPAPTHLPQTGTPVPVLLEPSLTGPVPAVCVRFSDQF</sequence>
<dbReference type="AlphaFoldDB" id="A0A9Q1CZB9"/>
<accession>A0A9Q1CZB9</accession>
<organism evidence="2 3">
    <name type="scientific">Conger conger</name>
    <name type="common">Conger eel</name>
    <name type="synonym">Muraena conger</name>
    <dbReference type="NCBI Taxonomy" id="82655"/>
    <lineage>
        <taxon>Eukaryota</taxon>
        <taxon>Metazoa</taxon>
        <taxon>Chordata</taxon>
        <taxon>Craniata</taxon>
        <taxon>Vertebrata</taxon>
        <taxon>Euteleostomi</taxon>
        <taxon>Actinopterygii</taxon>
        <taxon>Neopterygii</taxon>
        <taxon>Teleostei</taxon>
        <taxon>Anguilliformes</taxon>
        <taxon>Congridae</taxon>
        <taxon>Conger</taxon>
    </lineage>
</organism>
<comment type="caution">
    <text evidence="2">The sequence shown here is derived from an EMBL/GenBank/DDBJ whole genome shotgun (WGS) entry which is preliminary data.</text>
</comment>
<name>A0A9Q1CZB9_CONCO</name>
<evidence type="ECO:0000256" key="1">
    <source>
        <dbReference type="SAM" id="MobiDB-lite"/>
    </source>
</evidence>
<dbReference type="EMBL" id="JAFJMO010000017">
    <property type="protein sequence ID" value="KAJ8252699.1"/>
    <property type="molecule type" value="Genomic_DNA"/>
</dbReference>
<feature type="region of interest" description="Disordered" evidence="1">
    <location>
        <begin position="1"/>
        <end position="66"/>
    </location>
</feature>
<evidence type="ECO:0000313" key="3">
    <source>
        <dbReference type="Proteomes" id="UP001152803"/>
    </source>
</evidence>
<dbReference type="Proteomes" id="UP001152803">
    <property type="component" value="Unassembled WGS sequence"/>
</dbReference>
<proteinExistence type="predicted"/>
<evidence type="ECO:0000313" key="2">
    <source>
        <dbReference type="EMBL" id="KAJ8252699.1"/>
    </source>
</evidence>